<accession>A0A850H3M3</accession>
<proteinExistence type="predicted"/>
<dbReference type="PANTHER" id="PTHR43283">
    <property type="entry name" value="BETA-LACTAMASE-RELATED"/>
    <property type="match status" value="1"/>
</dbReference>
<evidence type="ECO:0000313" key="3">
    <source>
        <dbReference type="Proteomes" id="UP000561438"/>
    </source>
</evidence>
<dbReference type="InterPro" id="IPR050789">
    <property type="entry name" value="Diverse_Enzym_Activities"/>
</dbReference>
<dbReference type="Pfam" id="PF00144">
    <property type="entry name" value="Beta-lactamase"/>
    <property type="match status" value="1"/>
</dbReference>
<dbReference type="Gene3D" id="3.40.710.10">
    <property type="entry name" value="DD-peptidase/beta-lactamase superfamily"/>
    <property type="match status" value="1"/>
</dbReference>
<comment type="caution">
    <text evidence="2">The sequence shown here is derived from an EMBL/GenBank/DDBJ whole genome shotgun (WGS) entry which is preliminary data.</text>
</comment>
<dbReference type="SUPFAM" id="SSF56601">
    <property type="entry name" value="beta-lactamase/transpeptidase-like"/>
    <property type="match status" value="1"/>
</dbReference>
<feature type="domain" description="Beta-lactamase-related" evidence="1">
    <location>
        <begin position="61"/>
        <end position="429"/>
    </location>
</feature>
<name>A0A850H3M3_9SPHN</name>
<dbReference type="Proteomes" id="UP000561438">
    <property type="component" value="Unassembled WGS sequence"/>
</dbReference>
<dbReference type="InterPro" id="IPR006311">
    <property type="entry name" value="TAT_signal"/>
</dbReference>
<evidence type="ECO:0000313" key="2">
    <source>
        <dbReference type="EMBL" id="NVD43675.1"/>
    </source>
</evidence>
<organism evidence="2 3">
    <name type="scientific">Qipengyuania atrilutea</name>
    <dbReference type="NCBI Taxonomy" id="2744473"/>
    <lineage>
        <taxon>Bacteria</taxon>
        <taxon>Pseudomonadati</taxon>
        <taxon>Pseudomonadota</taxon>
        <taxon>Alphaproteobacteria</taxon>
        <taxon>Sphingomonadales</taxon>
        <taxon>Erythrobacteraceae</taxon>
        <taxon>Qipengyuania</taxon>
    </lineage>
</organism>
<dbReference type="RefSeq" id="WP_176265986.1">
    <property type="nucleotide sequence ID" value="NZ_JABWGV010000001.1"/>
</dbReference>
<gene>
    <name evidence="2" type="ORF">HUV48_01415</name>
</gene>
<dbReference type="AlphaFoldDB" id="A0A850H3M3"/>
<reference evidence="2 3" key="1">
    <citation type="submission" date="2020-06" db="EMBL/GenBank/DDBJ databases">
        <title>Altererythrobacter sp. HHU K3-1.</title>
        <authorList>
            <person name="Zhang D."/>
            <person name="Xue H."/>
        </authorList>
    </citation>
    <scope>NUCLEOTIDE SEQUENCE [LARGE SCALE GENOMIC DNA]</scope>
    <source>
        <strain evidence="2 3">HHU K3-1</strain>
    </source>
</reference>
<dbReference type="InterPro" id="IPR001466">
    <property type="entry name" value="Beta-lactam-related"/>
</dbReference>
<protein>
    <submittedName>
        <fullName evidence="2">Beta-lactamase family protein</fullName>
    </submittedName>
</protein>
<dbReference type="PROSITE" id="PS51318">
    <property type="entry name" value="TAT"/>
    <property type="match status" value="1"/>
</dbReference>
<dbReference type="PANTHER" id="PTHR43283:SF3">
    <property type="entry name" value="BETA-LACTAMASE FAMILY PROTEIN (AFU_ORTHOLOGUE AFUA_5G07500)"/>
    <property type="match status" value="1"/>
</dbReference>
<keyword evidence="3" id="KW-1185">Reference proteome</keyword>
<evidence type="ECO:0000259" key="1">
    <source>
        <dbReference type="Pfam" id="PF00144"/>
    </source>
</evidence>
<sequence>MTAFNPLPAELSRRNLLRGGGMGTAALALSGLSGAAFAQREVRDASAMWPNVAALQERYVGRQRVANMVSAIGVGDADTAYIADGPLSLGGMVQAGPDSLYRIYSMTKPITGMAVMMLIDEGKLGLDQPLKEILPAFGNMRVLKSPTGALSDTVPAERDVTIRQLLTHTAGLGYAIIQTGPIKQAYETAGINPAQVTRLPIPGIGTARPAPSLKAFADRLAELPLVYQPGTKWSYSVGLDLLGRVIEVVSGQSFDTFLEERFFGPLGMDSTFFTVPRSQVARLTTNYGNLGGNLLPLDPARASIYLDKPEFPFGGAGLVSSPRDYDRFLRMLGNYGTFEGKRIMSEAAVKLGTSDLLPQGASTAGTWVAGEGFGAGGRSGKGENAGTFGWSGAAGTLAFVNMLTGLRVGMYVQYMPDSSLPLRDEFIAALQQDVSAKMGAAKKDAA</sequence>
<dbReference type="EMBL" id="JABWGV010000001">
    <property type="protein sequence ID" value="NVD43675.1"/>
    <property type="molecule type" value="Genomic_DNA"/>
</dbReference>
<dbReference type="InterPro" id="IPR012338">
    <property type="entry name" value="Beta-lactam/transpept-like"/>
</dbReference>